<comment type="caution">
    <text evidence="1">The sequence shown here is derived from an EMBL/GenBank/DDBJ whole genome shotgun (WGS) entry which is preliminary data.</text>
</comment>
<keyword evidence="1" id="KW-0238">DNA-binding</keyword>
<evidence type="ECO:0000313" key="1">
    <source>
        <dbReference type="EMBL" id="TQN33559.1"/>
    </source>
</evidence>
<dbReference type="GO" id="GO:0003677">
    <property type="term" value="F:DNA binding"/>
    <property type="evidence" value="ECO:0007669"/>
    <property type="project" value="UniProtKB-KW"/>
</dbReference>
<protein>
    <submittedName>
        <fullName evidence="1">Putative DNA-binding protein (MmcQ/YjbR family)</fullName>
    </submittedName>
</protein>
<gene>
    <name evidence="1" type="ORF">FHX37_3585</name>
</gene>
<dbReference type="Gene3D" id="3.90.1150.30">
    <property type="match status" value="1"/>
</dbReference>
<proteinExistence type="predicted"/>
<keyword evidence="2" id="KW-1185">Reference proteome</keyword>
<dbReference type="InterPro" id="IPR038056">
    <property type="entry name" value="YjbR-like_sf"/>
</dbReference>
<dbReference type="EMBL" id="VFQC01000001">
    <property type="protein sequence ID" value="TQN33559.1"/>
    <property type="molecule type" value="Genomic_DNA"/>
</dbReference>
<dbReference type="AlphaFoldDB" id="A0A543NNZ2"/>
<evidence type="ECO:0000313" key="2">
    <source>
        <dbReference type="Proteomes" id="UP000317422"/>
    </source>
</evidence>
<dbReference type="InterPro" id="IPR058532">
    <property type="entry name" value="YjbR/MT2646/Rv2570-like"/>
</dbReference>
<reference evidence="1 2" key="1">
    <citation type="submission" date="2019-06" db="EMBL/GenBank/DDBJ databases">
        <title>Sequencing the genomes of 1000 actinobacteria strains.</title>
        <authorList>
            <person name="Klenk H.-P."/>
        </authorList>
    </citation>
    <scope>NUCLEOTIDE SEQUENCE [LARGE SCALE GENOMIC DNA]</scope>
    <source>
        <strain evidence="1 2">DSM 45015</strain>
    </source>
</reference>
<dbReference type="RefSeq" id="WP_141924907.1">
    <property type="nucleotide sequence ID" value="NZ_VFQC01000001.1"/>
</dbReference>
<dbReference type="SUPFAM" id="SSF142906">
    <property type="entry name" value="YjbR-like"/>
    <property type="match status" value="1"/>
</dbReference>
<dbReference type="Pfam" id="PF04237">
    <property type="entry name" value="YjbR"/>
    <property type="match status" value="1"/>
</dbReference>
<accession>A0A543NNZ2</accession>
<dbReference type="PANTHER" id="PTHR35145:SF1">
    <property type="entry name" value="CYTOPLASMIC PROTEIN"/>
    <property type="match status" value="1"/>
</dbReference>
<dbReference type="OrthoDB" id="3194910at2"/>
<dbReference type="InterPro" id="IPR007351">
    <property type="entry name" value="YjbR"/>
</dbReference>
<organism evidence="1 2">
    <name type="scientific">Haloactinospora alba</name>
    <dbReference type="NCBI Taxonomy" id="405555"/>
    <lineage>
        <taxon>Bacteria</taxon>
        <taxon>Bacillati</taxon>
        <taxon>Actinomycetota</taxon>
        <taxon>Actinomycetes</taxon>
        <taxon>Streptosporangiales</taxon>
        <taxon>Nocardiopsidaceae</taxon>
        <taxon>Haloactinospora</taxon>
    </lineage>
</organism>
<dbReference type="PANTHER" id="PTHR35145">
    <property type="entry name" value="CYTOPLASMIC PROTEIN-RELATED"/>
    <property type="match status" value="1"/>
</dbReference>
<sequence>MTPQQFIDAALRFPESVETEPYGPGVLVYKVANKSFALLAGGSDGRSAWATLKCDPDLAVELREQYPGVVTPGYHTNKRHWNTILMDGTVPDRELREMLDHSYRRVVAGLRSDDRDRLREALDGGGPPLPESR</sequence>
<dbReference type="Proteomes" id="UP000317422">
    <property type="component" value="Unassembled WGS sequence"/>
</dbReference>
<name>A0A543NNZ2_9ACTN</name>